<feature type="transmembrane region" description="Helical" evidence="2">
    <location>
        <begin position="159"/>
        <end position="178"/>
    </location>
</feature>
<gene>
    <name evidence="3" type="ORF">BU24DRAFT_419239</name>
</gene>
<evidence type="ECO:0000256" key="2">
    <source>
        <dbReference type="SAM" id="Phobius"/>
    </source>
</evidence>
<dbReference type="GeneID" id="54284565"/>
<feature type="transmembrane region" description="Helical" evidence="2">
    <location>
        <begin position="592"/>
        <end position="618"/>
    </location>
</feature>
<protein>
    <submittedName>
        <fullName evidence="3">Uncharacterized protein</fullName>
    </submittedName>
</protein>
<feature type="region of interest" description="Disordered" evidence="1">
    <location>
        <begin position="22"/>
        <end position="44"/>
    </location>
</feature>
<dbReference type="OrthoDB" id="5376804at2759"/>
<dbReference type="EMBL" id="ML978067">
    <property type="protein sequence ID" value="KAF2019627.1"/>
    <property type="molecule type" value="Genomic_DNA"/>
</dbReference>
<dbReference type="RefSeq" id="XP_033387966.1">
    <property type="nucleotide sequence ID" value="XM_033527168.1"/>
</dbReference>
<keyword evidence="2" id="KW-0812">Transmembrane</keyword>
<feature type="compositionally biased region" description="Basic and acidic residues" evidence="1">
    <location>
        <begin position="22"/>
        <end position="31"/>
    </location>
</feature>
<feature type="compositionally biased region" description="Polar residues" evidence="1">
    <location>
        <begin position="32"/>
        <end position="43"/>
    </location>
</feature>
<keyword evidence="4" id="KW-1185">Reference proteome</keyword>
<feature type="transmembrane region" description="Helical" evidence="2">
    <location>
        <begin position="56"/>
        <end position="80"/>
    </location>
</feature>
<reference evidence="3" key="1">
    <citation type="journal article" date="2020" name="Stud. Mycol.">
        <title>101 Dothideomycetes genomes: a test case for predicting lifestyles and emergence of pathogens.</title>
        <authorList>
            <person name="Haridas S."/>
            <person name="Albert R."/>
            <person name="Binder M."/>
            <person name="Bloem J."/>
            <person name="Labutti K."/>
            <person name="Salamov A."/>
            <person name="Andreopoulos B."/>
            <person name="Baker S."/>
            <person name="Barry K."/>
            <person name="Bills G."/>
            <person name="Bluhm B."/>
            <person name="Cannon C."/>
            <person name="Castanera R."/>
            <person name="Culley D."/>
            <person name="Daum C."/>
            <person name="Ezra D."/>
            <person name="Gonzalez J."/>
            <person name="Henrissat B."/>
            <person name="Kuo A."/>
            <person name="Liang C."/>
            <person name="Lipzen A."/>
            <person name="Lutzoni F."/>
            <person name="Magnuson J."/>
            <person name="Mondo S."/>
            <person name="Nolan M."/>
            <person name="Ohm R."/>
            <person name="Pangilinan J."/>
            <person name="Park H.-J."/>
            <person name="Ramirez L."/>
            <person name="Alfaro M."/>
            <person name="Sun H."/>
            <person name="Tritt A."/>
            <person name="Yoshinaga Y."/>
            <person name="Zwiers L.-H."/>
            <person name="Turgeon B."/>
            <person name="Goodwin S."/>
            <person name="Spatafora J."/>
            <person name="Crous P."/>
            <person name="Grigoriev I."/>
        </authorList>
    </citation>
    <scope>NUCLEOTIDE SEQUENCE</scope>
    <source>
        <strain evidence="3">CBS 175.79</strain>
    </source>
</reference>
<evidence type="ECO:0000256" key="1">
    <source>
        <dbReference type="SAM" id="MobiDB-lite"/>
    </source>
</evidence>
<keyword evidence="2" id="KW-1133">Transmembrane helix</keyword>
<sequence>MAETPPSTSRRDHFEHDVLIDRSYEPQHEKSFSSSEDAGSSKSRSNERARKVFSDWWWELLACVPIIASFSGLIAILRAYQDRPLPKWPLGLSFNTALSVLGLVFRTPALFIAAEGIGQLKWRWFSKERPLSDLSAYDEATRGPWGSTKLLWVTRWRDLLAIIGSIIIIASIGIDPFTQAVVGYSPCRVSATKSASTVGRINSFFSFFWHEIEEGVPPWTRLAMAASIQNSNSLTPNYSCTAAHCTFTKPYHSIGFCSKCVDVTDELITEDWSNEDWRGRNYTLPRLDPQASVPLSGSQAGYRFDLRGEEVRDYALWDVLSVRKFAEGFTFPKDVLPSETEGRHQSSRFDIVSARPILGSRCYLSYCIRSYTGTINHGVLVEKLESTSRNWSTWSAGTPIVRTVETNCLRPQVRRKLESEGYISADTEWMAWNGTYFSGTEADEGISRSTERAIPIPCVYEIQVYDDAVNWAPYEFYTGDLAGSVRGNNISSTRMRILHGSTGFLAGLYDDGAISIDSINHVFDNVTTVISNYMRTQSRPIPANISEYDSPLNPSEAKNITNPNPVIGEPKDWNHPTEGNDFNDTTCIRVRWPWLALPAAIIVGTLGFLIILITTMTFQDERGMWKSSQNALMWHGLSGPAVEESASLNSRQDMDARAEEIRVHLSKTDRGWKLVQDERLE</sequence>
<dbReference type="Pfam" id="PF11374">
    <property type="entry name" value="DUF3176"/>
    <property type="match status" value="1"/>
</dbReference>
<feature type="transmembrane region" description="Helical" evidence="2">
    <location>
        <begin position="92"/>
        <end position="114"/>
    </location>
</feature>
<evidence type="ECO:0000313" key="4">
    <source>
        <dbReference type="Proteomes" id="UP000799778"/>
    </source>
</evidence>
<dbReference type="Proteomes" id="UP000799778">
    <property type="component" value="Unassembled WGS sequence"/>
</dbReference>
<dbReference type="PANTHER" id="PTHR35394:SF5">
    <property type="entry name" value="DUF3176 DOMAIN-CONTAINING PROTEIN"/>
    <property type="match status" value="1"/>
</dbReference>
<name>A0A6A5Y3L6_9PLEO</name>
<dbReference type="AlphaFoldDB" id="A0A6A5Y3L6"/>
<keyword evidence="2" id="KW-0472">Membrane</keyword>
<dbReference type="PANTHER" id="PTHR35394">
    <property type="entry name" value="DUF3176 DOMAIN-CONTAINING PROTEIN"/>
    <property type="match status" value="1"/>
</dbReference>
<organism evidence="3 4">
    <name type="scientific">Aaosphaeria arxii CBS 175.79</name>
    <dbReference type="NCBI Taxonomy" id="1450172"/>
    <lineage>
        <taxon>Eukaryota</taxon>
        <taxon>Fungi</taxon>
        <taxon>Dikarya</taxon>
        <taxon>Ascomycota</taxon>
        <taxon>Pezizomycotina</taxon>
        <taxon>Dothideomycetes</taxon>
        <taxon>Pleosporomycetidae</taxon>
        <taxon>Pleosporales</taxon>
        <taxon>Pleosporales incertae sedis</taxon>
        <taxon>Aaosphaeria</taxon>
    </lineage>
</organism>
<evidence type="ECO:0000313" key="3">
    <source>
        <dbReference type="EMBL" id="KAF2019627.1"/>
    </source>
</evidence>
<dbReference type="InterPro" id="IPR021514">
    <property type="entry name" value="DUF3176"/>
</dbReference>
<accession>A0A6A5Y3L6</accession>
<proteinExistence type="predicted"/>